<comment type="caution">
    <text evidence="4">The sequence shown here is derived from an EMBL/GenBank/DDBJ whole genome shotgun (WGS) entry which is preliminary data.</text>
</comment>
<reference evidence="4 6" key="1">
    <citation type="submission" date="2019-08" db="EMBL/GenBank/DDBJ databases">
        <title>Selenomonas sp. mPRGC5 and Selenomonas sp. mPRGC8 isolated from ruminal fluid of dairy goat (Capra hircus).</title>
        <authorList>
            <person name="Poothong S."/>
            <person name="Nuengjamnong C."/>
            <person name="Tanasupawat S."/>
        </authorList>
    </citation>
    <scope>NUCLEOTIDE SEQUENCE [LARGE SCALE GENOMIC DNA]</scope>
    <source>
        <strain evidence="6">mPRGC5</strain>
        <strain evidence="4">MPRGC5</strain>
    </source>
</reference>
<dbReference type="InterPro" id="IPR047951">
    <property type="entry name" value="Transpos_ISL3"/>
</dbReference>
<proteinExistence type="predicted"/>
<dbReference type="InterPro" id="IPR002560">
    <property type="entry name" value="Transposase_DDE"/>
</dbReference>
<dbReference type="PANTHER" id="PTHR33498:SF1">
    <property type="entry name" value="TRANSPOSASE FOR INSERTION SEQUENCE ELEMENT IS1557"/>
    <property type="match status" value="1"/>
</dbReference>
<evidence type="ECO:0000313" key="4">
    <source>
        <dbReference type="EMBL" id="TYZ25095.1"/>
    </source>
</evidence>
<organism evidence="4 6">
    <name type="scientific">Selenomonas ruminis</name>
    <dbReference type="NCBI Taxonomy" id="2593411"/>
    <lineage>
        <taxon>Bacteria</taxon>
        <taxon>Bacillati</taxon>
        <taxon>Bacillota</taxon>
        <taxon>Negativicutes</taxon>
        <taxon>Selenomonadales</taxon>
        <taxon>Selenomonadaceae</taxon>
        <taxon>Selenomonas</taxon>
    </lineage>
</organism>
<dbReference type="EMBL" id="VTOY01000001">
    <property type="protein sequence ID" value="TYZ25097.1"/>
    <property type="molecule type" value="Genomic_DNA"/>
</dbReference>
<dbReference type="InterPro" id="IPR029261">
    <property type="entry name" value="Transposase_Znf"/>
</dbReference>
<evidence type="ECO:0000313" key="6">
    <source>
        <dbReference type="Proteomes" id="UP000323646"/>
    </source>
</evidence>
<accession>A0A5D6WDI7</accession>
<dbReference type="NCBIfam" id="NF033550">
    <property type="entry name" value="transpos_ISL3"/>
    <property type="match status" value="1"/>
</dbReference>
<evidence type="ECO:0000259" key="1">
    <source>
        <dbReference type="Pfam" id="PF01610"/>
    </source>
</evidence>
<dbReference type="OrthoDB" id="2110692at2"/>
<dbReference type="EMBL" id="VTOY01000001">
    <property type="protein sequence ID" value="TYZ25095.1"/>
    <property type="molecule type" value="Genomic_DNA"/>
</dbReference>
<dbReference type="Pfam" id="PF13542">
    <property type="entry name" value="HTH_Tnp_ISL3"/>
    <property type="match status" value="1"/>
</dbReference>
<keyword evidence="6" id="KW-1185">Reference proteome</keyword>
<feature type="domain" description="Transposase IS204/IS1001/IS1096/IS1165 zinc-finger" evidence="3">
    <location>
        <begin position="61"/>
        <end position="108"/>
    </location>
</feature>
<feature type="domain" description="Transposase IS204/IS1001/IS1096/IS1165 helix-turn-helix" evidence="2">
    <location>
        <begin position="114"/>
        <end position="162"/>
    </location>
</feature>
<evidence type="ECO:0000313" key="5">
    <source>
        <dbReference type="EMBL" id="TYZ25097.1"/>
    </source>
</evidence>
<sequence length="466" mass="53604">MVEAAKQTAFAKESVQVISTSTLARIFCDVNHSVVEDINLHQHSDGTKCIIIDLRPYKREQHLCPVCGKRCPGYDHAQPQPRLWRALDNHGILVYLRYRLPRVFCPEHGVHAASVSWAFPRSQFTKTFDMVVTWMTLQLSKSAVASYMRIKWDTVGRCVHRAHQYLEPDISKRLDGLVSIGIDETSYRKGHKYITIVVNHETNTVVWAGEGYGKDVLARFMESLTEEQRASIKTVTADGAQWITACVEKYLPNATRCIDSFHVVEWSMDALDKVRREAWRTAQARVRELGKNSKGRPKKDDAHAAELAAARKEAKEIKGSTFALGKAPENLTESQQRKLEMIQNHDNRLYRSYLLKEDLRLLLKMTDVEEAEHALHKWVQWARHCRIPEFVELQRKIMRHKDHILNTIQEQVSNARVESMNNKIKLIIRRAYGFRNIQNMIDLVMLGCSNIVVPLPNRPRTAIHAA</sequence>
<feature type="domain" description="Transposase IS204/IS1001/IS1096/IS1165 DDE" evidence="1">
    <location>
        <begin position="180"/>
        <end position="441"/>
    </location>
</feature>
<dbReference type="PANTHER" id="PTHR33498">
    <property type="entry name" value="TRANSPOSASE FOR INSERTION SEQUENCE ELEMENT IS1557"/>
    <property type="match status" value="1"/>
</dbReference>
<dbReference type="Pfam" id="PF14690">
    <property type="entry name" value="Zn_ribbon_ISL3"/>
    <property type="match status" value="1"/>
</dbReference>
<name>A0A5D6WDI7_9FIRM</name>
<evidence type="ECO:0000259" key="3">
    <source>
        <dbReference type="Pfam" id="PF14690"/>
    </source>
</evidence>
<dbReference type="AlphaFoldDB" id="A0A5D6WDI7"/>
<evidence type="ECO:0000259" key="2">
    <source>
        <dbReference type="Pfam" id="PF13542"/>
    </source>
</evidence>
<protein>
    <submittedName>
        <fullName evidence="4">ISL3 family transposase</fullName>
    </submittedName>
</protein>
<gene>
    <name evidence="4" type="ORF">FZ040_03470</name>
    <name evidence="5" type="ORF">FZ040_03485</name>
</gene>
<dbReference type="InterPro" id="IPR032877">
    <property type="entry name" value="Transposase_HTH"/>
</dbReference>
<dbReference type="Proteomes" id="UP000323646">
    <property type="component" value="Unassembled WGS sequence"/>
</dbReference>
<dbReference type="Pfam" id="PF01610">
    <property type="entry name" value="DDE_Tnp_ISL3"/>
    <property type="match status" value="1"/>
</dbReference>